<dbReference type="PROSITE" id="PS00129">
    <property type="entry name" value="GLYCOSYL_HYDROL_F31_1"/>
    <property type="match status" value="1"/>
</dbReference>
<evidence type="ECO:0000256" key="2">
    <source>
        <dbReference type="ARBA" id="ARBA00022801"/>
    </source>
</evidence>
<dbReference type="InterPro" id="IPR033403">
    <property type="entry name" value="DUF5110"/>
</dbReference>
<dbReference type="Pfam" id="PF01055">
    <property type="entry name" value="Glyco_hydro_31_2nd"/>
    <property type="match status" value="1"/>
</dbReference>
<dbReference type="InterPro" id="IPR048395">
    <property type="entry name" value="Glyco_hydro_31_C"/>
</dbReference>
<gene>
    <name evidence="10" type="ORF">J6I44_09130</name>
</gene>
<feature type="domain" description="Glycoside hydrolase family 31 N-terminal" evidence="7">
    <location>
        <begin position="52"/>
        <end position="223"/>
    </location>
</feature>
<evidence type="ECO:0000256" key="1">
    <source>
        <dbReference type="ARBA" id="ARBA00007806"/>
    </source>
</evidence>
<dbReference type="Pfam" id="PF13802">
    <property type="entry name" value="Gal_mutarotas_2"/>
    <property type="match status" value="1"/>
</dbReference>
<dbReference type="InterPro" id="IPR000322">
    <property type="entry name" value="Glyco_hydro_31_TIM"/>
</dbReference>
<evidence type="ECO:0000256" key="3">
    <source>
        <dbReference type="ARBA" id="ARBA00023295"/>
    </source>
</evidence>
<feature type="domain" description="Glycosyl hydrolase family 31 C-terminal" evidence="9">
    <location>
        <begin position="622"/>
        <end position="708"/>
    </location>
</feature>
<dbReference type="SUPFAM" id="SSF51445">
    <property type="entry name" value="(Trans)glycosidases"/>
    <property type="match status" value="1"/>
</dbReference>
<proteinExistence type="inferred from homology"/>
<organism evidence="10 11">
    <name type="scientific">Fodinibius salsisoli</name>
    <dbReference type="NCBI Taxonomy" id="2820877"/>
    <lineage>
        <taxon>Bacteria</taxon>
        <taxon>Pseudomonadati</taxon>
        <taxon>Balneolota</taxon>
        <taxon>Balneolia</taxon>
        <taxon>Balneolales</taxon>
        <taxon>Balneolaceae</taxon>
        <taxon>Fodinibius</taxon>
    </lineage>
</organism>
<keyword evidence="11" id="KW-1185">Reference proteome</keyword>
<feature type="compositionally biased region" description="Basic and acidic residues" evidence="5">
    <location>
        <begin position="17"/>
        <end position="30"/>
    </location>
</feature>
<accession>A0ABT3PMS5</accession>
<dbReference type="InterPro" id="IPR030458">
    <property type="entry name" value="Glyco_hydro_31_AS"/>
</dbReference>
<dbReference type="PANTHER" id="PTHR22762:SF120">
    <property type="entry name" value="HETEROGLYCAN GLUCOSIDASE 1"/>
    <property type="match status" value="1"/>
</dbReference>
<dbReference type="PANTHER" id="PTHR22762">
    <property type="entry name" value="ALPHA-GLUCOSIDASE"/>
    <property type="match status" value="1"/>
</dbReference>
<dbReference type="Gene3D" id="3.20.20.80">
    <property type="entry name" value="Glycosidases"/>
    <property type="match status" value="1"/>
</dbReference>
<dbReference type="InterPro" id="IPR017853">
    <property type="entry name" value="GH"/>
</dbReference>
<dbReference type="InterPro" id="IPR011013">
    <property type="entry name" value="Gal_mutarotase_sf_dom"/>
</dbReference>
<protein>
    <submittedName>
        <fullName evidence="10">Glycoside hydrolase family 31 protein</fullName>
    </submittedName>
</protein>
<dbReference type="EMBL" id="JAGGJA010000005">
    <property type="protein sequence ID" value="MCW9707018.1"/>
    <property type="molecule type" value="Genomic_DNA"/>
</dbReference>
<sequence length="836" mass="97048">MAKKEPVESTVTEEADDGRQPDVISKHRPDQIENVDQKGPHITFTTANGIELHLTVHTPEIIQLKYYLEGDLRSDFSYAVDPEFTPPEPNFILEEQQETFIITTKALVCRVSKKNLLVHFYDTEGNALCQDKAGFYRRESIMKGIREIKITKQHSENIHYFGLGDKVCKDKLKGEAFENWNTDAFEYKRGDDPLYRSVPFYMALNDGQAYGIFLDNTYRSRFDFGKKKKKTTSFSVEGGIMNYYFIYGPELTTVSERYAQLTGTPDMPPMWALGYHQCRWSYYPESRVRELADTFRSKQIPCDALYLDIDYMDGYRCFTWNNDHFPDPKAMIEDLKEQGFETIVMIDPCIKADKDYFVYQQGKENDFFCKRPDGETILAPVWPSTSAFPDFTHPKVRDWWADLYEDHIAAKKVSGIWNDMNEPAVFEVDHKTFPDNIRHDYDGHACSHKKAHNIYGMQMARASYRGIKQHNAEKRPFLLTRANFAGGQRFAALWTGDNIASWDHLKLANEQCQRLSISGYSFVGTDIGGFVDDPTPELFTRWLQLGIFHPLFRNHTMGFNVDGSAAVDEQEIEQKKKRKPTSDQEPWAYGERYTDINRSVIELRYRLLHYLYTTFYDHINKGTPILRPLAYEDQSDARSIHQTDAFMFGPDILVSPVLAKGKKVVKTYFPNGLWYDYRTNEPYVGKHSYNIDAPITDIPFFVKAGTVLPLREVMQYTQERDPKTLDLNIYYGHQPSTSELYEDSEEGYDYAKGYYRYTKFNLYPDEEQDSLQLTADREGSYAPPYREVKINIIGLPFEPEEINVDGEAVLFSRTSEEKGAVYHFHTQPDFETIIIQ</sequence>
<dbReference type="GO" id="GO:0016787">
    <property type="term" value="F:hydrolase activity"/>
    <property type="evidence" value="ECO:0007669"/>
    <property type="project" value="UniProtKB-KW"/>
</dbReference>
<reference evidence="10 11" key="1">
    <citation type="submission" date="2021-03" db="EMBL/GenBank/DDBJ databases">
        <title>Aliifodinibius sp. nov., a new bacterium isolated from saline soil.</title>
        <authorList>
            <person name="Galisteo C."/>
            <person name="De La Haba R."/>
            <person name="Sanchez-Porro C."/>
            <person name="Ventosa A."/>
        </authorList>
    </citation>
    <scope>NUCLEOTIDE SEQUENCE [LARGE SCALE GENOMIC DNA]</scope>
    <source>
        <strain evidence="10 11">1BSP15-2V2</strain>
    </source>
</reference>
<evidence type="ECO:0000313" key="11">
    <source>
        <dbReference type="Proteomes" id="UP001207918"/>
    </source>
</evidence>
<dbReference type="SUPFAM" id="SSF74650">
    <property type="entry name" value="Galactose mutarotase-like"/>
    <property type="match status" value="1"/>
</dbReference>
<dbReference type="Pfam" id="PF21365">
    <property type="entry name" value="Glyco_hydro_31_3rd"/>
    <property type="match status" value="1"/>
</dbReference>
<keyword evidence="3 4" id="KW-0326">Glycosidase</keyword>
<evidence type="ECO:0000259" key="6">
    <source>
        <dbReference type="Pfam" id="PF01055"/>
    </source>
</evidence>
<dbReference type="Gene3D" id="2.60.40.1180">
    <property type="entry name" value="Golgi alpha-mannosidase II"/>
    <property type="match status" value="2"/>
</dbReference>
<comment type="similarity">
    <text evidence="1 4">Belongs to the glycosyl hydrolase 31 family.</text>
</comment>
<evidence type="ECO:0000259" key="7">
    <source>
        <dbReference type="Pfam" id="PF13802"/>
    </source>
</evidence>
<dbReference type="InterPro" id="IPR025887">
    <property type="entry name" value="Glyco_hydro_31_N_dom"/>
</dbReference>
<feature type="domain" description="DUF5110" evidence="8">
    <location>
        <begin position="724"/>
        <end position="794"/>
    </location>
</feature>
<evidence type="ECO:0000313" key="10">
    <source>
        <dbReference type="EMBL" id="MCW9707018.1"/>
    </source>
</evidence>
<dbReference type="Gene3D" id="2.60.40.1760">
    <property type="entry name" value="glycosyl hydrolase (family 31)"/>
    <property type="match status" value="1"/>
</dbReference>
<dbReference type="Pfam" id="PF17137">
    <property type="entry name" value="DUF5110"/>
    <property type="match status" value="1"/>
</dbReference>
<dbReference type="Proteomes" id="UP001207918">
    <property type="component" value="Unassembled WGS sequence"/>
</dbReference>
<dbReference type="CDD" id="cd14752">
    <property type="entry name" value="GH31_N"/>
    <property type="match status" value="1"/>
</dbReference>
<evidence type="ECO:0000256" key="4">
    <source>
        <dbReference type="RuleBase" id="RU361185"/>
    </source>
</evidence>
<dbReference type="SUPFAM" id="SSF51011">
    <property type="entry name" value="Glycosyl hydrolase domain"/>
    <property type="match status" value="1"/>
</dbReference>
<dbReference type="CDD" id="cd06604">
    <property type="entry name" value="GH31_glucosidase_II_MalA"/>
    <property type="match status" value="1"/>
</dbReference>
<evidence type="ECO:0000256" key="5">
    <source>
        <dbReference type="SAM" id="MobiDB-lite"/>
    </source>
</evidence>
<evidence type="ECO:0000259" key="9">
    <source>
        <dbReference type="Pfam" id="PF21365"/>
    </source>
</evidence>
<dbReference type="InterPro" id="IPR013780">
    <property type="entry name" value="Glyco_hydro_b"/>
</dbReference>
<comment type="caution">
    <text evidence="10">The sequence shown here is derived from an EMBL/GenBank/DDBJ whole genome shotgun (WGS) entry which is preliminary data.</text>
</comment>
<name>A0ABT3PMS5_9BACT</name>
<feature type="region of interest" description="Disordered" evidence="5">
    <location>
        <begin position="1"/>
        <end position="30"/>
    </location>
</feature>
<evidence type="ECO:0000259" key="8">
    <source>
        <dbReference type="Pfam" id="PF17137"/>
    </source>
</evidence>
<feature type="domain" description="Glycoside hydrolase family 31 TIM barrel" evidence="6">
    <location>
        <begin position="265"/>
        <end position="613"/>
    </location>
</feature>
<dbReference type="RefSeq" id="WP_265765770.1">
    <property type="nucleotide sequence ID" value="NZ_JAGGJA010000005.1"/>
</dbReference>
<keyword evidence="2 4" id="KW-0378">Hydrolase</keyword>